<gene>
    <name evidence="1" type="ORF">B0T24DRAFT_207372</name>
</gene>
<reference evidence="1" key="2">
    <citation type="submission" date="2023-06" db="EMBL/GenBank/DDBJ databases">
        <authorList>
            <consortium name="Lawrence Berkeley National Laboratory"/>
            <person name="Haridas S."/>
            <person name="Hensen N."/>
            <person name="Bonometti L."/>
            <person name="Westerberg I."/>
            <person name="Brannstrom I.O."/>
            <person name="Guillou S."/>
            <person name="Cros-Aarteil S."/>
            <person name="Calhoun S."/>
            <person name="Kuo A."/>
            <person name="Mondo S."/>
            <person name="Pangilinan J."/>
            <person name="Riley R."/>
            <person name="Labutti K."/>
            <person name="Andreopoulos B."/>
            <person name="Lipzen A."/>
            <person name="Chen C."/>
            <person name="Yanf M."/>
            <person name="Daum C."/>
            <person name="Ng V."/>
            <person name="Clum A."/>
            <person name="Steindorff A."/>
            <person name="Ohm R."/>
            <person name="Martin F."/>
            <person name="Silar P."/>
            <person name="Natvig D."/>
            <person name="Lalanne C."/>
            <person name="Gautier V."/>
            <person name="Ament-Velasquez S.L."/>
            <person name="Kruys A."/>
            <person name="Hutchinson M.I."/>
            <person name="Powell A.J."/>
            <person name="Barry K."/>
            <person name="Miller A.N."/>
            <person name="Grigoriev I.V."/>
            <person name="Debuchy R."/>
            <person name="Gladieux P."/>
            <person name="Thoren M.H."/>
            <person name="Johannesson H."/>
        </authorList>
    </citation>
    <scope>NUCLEOTIDE SEQUENCE</scope>
    <source>
        <strain evidence="1">CBS 958.72</strain>
    </source>
</reference>
<keyword evidence="2" id="KW-1185">Reference proteome</keyword>
<dbReference type="AlphaFoldDB" id="A0AAE0KFH7"/>
<organism evidence="1 2">
    <name type="scientific">Lasiosphaeria ovina</name>
    <dbReference type="NCBI Taxonomy" id="92902"/>
    <lineage>
        <taxon>Eukaryota</taxon>
        <taxon>Fungi</taxon>
        <taxon>Dikarya</taxon>
        <taxon>Ascomycota</taxon>
        <taxon>Pezizomycotina</taxon>
        <taxon>Sordariomycetes</taxon>
        <taxon>Sordariomycetidae</taxon>
        <taxon>Sordariales</taxon>
        <taxon>Lasiosphaeriaceae</taxon>
        <taxon>Lasiosphaeria</taxon>
    </lineage>
</organism>
<evidence type="ECO:0000313" key="1">
    <source>
        <dbReference type="EMBL" id="KAK3375833.1"/>
    </source>
</evidence>
<accession>A0AAE0KFH7</accession>
<sequence>MTGHKKATHGGEPPNQHYGFAVIALNDAAKAILSHKANRENHYIFDKPDDATVPIARGSGDFILLSSSDETRVQRTGKPKGKGKILSFGTNREHNDVYLPPLEYLIQHTATTSPESPIVDPTAESDDPGFQPYHCCIMNKTGALVLHDESGGHTREREGERRRTVDELESTKRLRAIVHGYGNSHPEWKPYEEEISQVLIAGLAALEMDKEPEKPVKGHVVTVGRGPYKAEFFLDMHGGAIRFELGAEAAKEEAWELVGHDLRLRTKTKL</sequence>
<comment type="caution">
    <text evidence="1">The sequence shown here is derived from an EMBL/GenBank/DDBJ whole genome shotgun (WGS) entry which is preliminary data.</text>
</comment>
<protein>
    <submittedName>
        <fullName evidence="1">Uncharacterized protein</fullName>
    </submittedName>
</protein>
<dbReference type="EMBL" id="JAULSN010000003">
    <property type="protein sequence ID" value="KAK3375833.1"/>
    <property type="molecule type" value="Genomic_DNA"/>
</dbReference>
<reference evidence="1" key="1">
    <citation type="journal article" date="2023" name="Mol. Phylogenet. Evol.">
        <title>Genome-scale phylogeny and comparative genomics of the fungal order Sordariales.</title>
        <authorList>
            <person name="Hensen N."/>
            <person name="Bonometti L."/>
            <person name="Westerberg I."/>
            <person name="Brannstrom I.O."/>
            <person name="Guillou S."/>
            <person name="Cros-Aarteil S."/>
            <person name="Calhoun S."/>
            <person name="Haridas S."/>
            <person name="Kuo A."/>
            <person name="Mondo S."/>
            <person name="Pangilinan J."/>
            <person name="Riley R."/>
            <person name="LaButti K."/>
            <person name="Andreopoulos B."/>
            <person name="Lipzen A."/>
            <person name="Chen C."/>
            <person name="Yan M."/>
            <person name="Daum C."/>
            <person name="Ng V."/>
            <person name="Clum A."/>
            <person name="Steindorff A."/>
            <person name="Ohm R.A."/>
            <person name="Martin F."/>
            <person name="Silar P."/>
            <person name="Natvig D.O."/>
            <person name="Lalanne C."/>
            <person name="Gautier V."/>
            <person name="Ament-Velasquez S.L."/>
            <person name="Kruys A."/>
            <person name="Hutchinson M.I."/>
            <person name="Powell A.J."/>
            <person name="Barry K."/>
            <person name="Miller A.N."/>
            <person name="Grigoriev I.V."/>
            <person name="Debuchy R."/>
            <person name="Gladieux P."/>
            <person name="Hiltunen Thoren M."/>
            <person name="Johannesson H."/>
        </authorList>
    </citation>
    <scope>NUCLEOTIDE SEQUENCE</scope>
    <source>
        <strain evidence="1">CBS 958.72</strain>
    </source>
</reference>
<proteinExistence type="predicted"/>
<name>A0AAE0KFH7_9PEZI</name>
<evidence type="ECO:0000313" key="2">
    <source>
        <dbReference type="Proteomes" id="UP001287356"/>
    </source>
</evidence>
<dbReference type="Proteomes" id="UP001287356">
    <property type="component" value="Unassembled WGS sequence"/>
</dbReference>